<dbReference type="PANTHER" id="PTHR16026:SF0">
    <property type="entry name" value="CARTILAGE ACIDIC PROTEIN 1"/>
    <property type="match status" value="1"/>
</dbReference>
<sequence length="473" mass="51554">MTEKAGLARSGWGQGCCVGDYNNDGWNDLFVSYYGQNALYRNNGNGTFTEVTKEAGLIQPKLRWNSGCAFLDYDRDGHVDLFVGNYINFDVKTAPAPEDAGCAYKGITVACGPPGLEGGKNILYHNNGDGTFTDVSEKAGMWSSIGTYALSVAAGDIDGDGWPDIYVANDSMPATFYQNQKDGTFRDVAIEAGIAYSPDGKPQAGMGVSLGDFNRDGFMDIVKTNFAGDTDSLYMNLGDGTFEDHTYLSGLGVNTRYLGWGVGFVDIDNDGWLDILISNGHVYPEVDGTPIDAPYAEHKYLYRNLRNGQFEEVTKEGGPGITTPAPARGCAFGDYDNDGDMDVVVNCINAMPQLLRCDSTWKRNWIKIRLVGTKSNRTGIGAQLRLTAQVDPKALKPMLLIDEVRSGGSYYSQNDFRLHFGLDQAAKVDLLEIHWPSGTVDTLKNLDANKLYVIQEGGKILKTQAMDGFSKKS</sequence>
<name>E6PYU8_9ZZZZ</name>
<proteinExistence type="predicted"/>
<dbReference type="Pfam" id="PF07593">
    <property type="entry name" value="UnbV_ASPIC"/>
    <property type="match status" value="1"/>
</dbReference>
<dbReference type="Gene3D" id="2.130.10.130">
    <property type="entry name" value="Integrin alpha, N-terminal"/>
    <property type="match status" value="2"/>
</dbReference>
<keyword evidence="1" id="KW-0732">Signal</keyword>
<feature type="domain" description="ASPIC/UnbV" evidence="2">
    <location>
        <begin position="379"/>
        <end position="452"/>
    </location>
</feature>
<dbReference type="Pfam" id="PF13517">
    <property type="entry name" value="FG-GAP_3"/>
    <property type="match status" value="4"/>
</dbReference>
<dbReference type="InterPro" id="IPR027039">
    <property type="entry name" value="Crtac1"/>
</dbReference>
<dbReference type="SUPFAM" id="SSF69318">
    <property type="entry name" value="Integrin alpha N-terminal domain"/>
    <property type="match status" value="1"/>
</dbReference>
<dbReference type="InterPro" id="IPR011519">
    <property type="entry name" value="UnbV_ASPIC"/>
</dbReference>
<dbReference type="EMBL" id="CABN01000091">
    <property type="protein sequence ID" value="CBI00107.1"/>
    <property type="molecule type" value="Genomic_DNA"/>
</dbReference>
<organism evidence="3">
    <name type="scientific">mine drainage metagenome</name>
    <dbReference type="NCBI Taxonomy" id="410659"/>
    <lineage>
        <taxon>unclassified sequences</taxon>
        <taxon>metagenomes</taxon>
        <taxon>ecological metagenomes</taxon>
    </lineage>
</organism>
<evidence type="ECO:0000313" key="3">
    <source>
        <dbReference type="EMBL" id="CBI00107.1"/>
    </source>
</evidence>
<evidence type="ECO:0000256" key="1">
    <source>
        <dbReference type="ARBA" id="ARBA00022729"/>
    </source>
</evidence>
<protein>
    <submittedName>
        <fullName evidence="3">ASPIC/UnbV</fullName>
    </submittedName>
</protein>
<evidence type="ECO:0000259" key="2">
    <source>
        <dbReference type="Pfam" id="PF07593"/>
    </source>
</evidence>
<comment type="caution">
    <text evidence="3">The sequence shown here is derived from an EMBL/GenBank/DDBJ whole genome shotgun (WGS) entry which is preliminary data.</text>
</comment>
<gene>
    <name evidence="3" type="ORF">CARN3_1095</name>
</gene>
<reference evidence="3" key="1">
    <citation type="submission" date="2009-10" db="EMBL/GenBank/DDBJ databases">
        <title>Diversity of trophic interactions inside an arsenic-rich microbial ecosystem.</title>
        <authorList>
            <person name="Bertin P.N."/>
            <person name="Heinrich-Salmeron A."/>
            <person name="Pelletier E."/>
            <person name="Goulhen-Chollet F."/>
            <person name="Arsene-Ploetze F."/>
            <person name="Gallien S."/>
            <person name="Calteau A."/>
            <person name="Vallenet D."/>
            <person name="Casiot C."/>
            <person name="Chane-Woon-Ming B."/>
            <person name="Giloteaux L."/>
            <person name="Barakat M."/>
            <person name="Bonnefoy V."/>
            <person name="Bruneel O."/>
            <person name="Chandler M."/>
            <person name="Cleiss J."/>
            <person name="Duran R."/>
            <person name="Elbaz-Poulichet F."/>
            <person name="Fonknechten N."/>
            <person name="Lauga B."/>
            <person name="Mornico D."/>
            <person name="Ortet P."/>
            <person name="Schaeffer C."/>
            <person name="Siguier P."/>
            <person name="Alexander Thil Smith A."/>
            <person name="Van Dorsselaer A."/>
            <person name="Weissenbach J."/>
            <person name="Medigue C."/>
            <person name="Le Paslier D."/>
        </authorList>
    </citation>
    <scope>NUCLEOTIDE SEQUENCE</scope>
</reference>
<dbReference type="AlphaFoldDB" id="E6PYU8"/>
<dbReference type="PANTHER" id="PTHR16026">
    <property type="entry name" value="CARTILAGE ACIDIC PROTEIN 1"/>
    <property type="match status" value="1"/>
</dbReference>
<dbReference type="InterPro" id="IPR028994">
    <property type="entry name" value="Integrin_alpha_N"/>
</dbReference>
<accession>E6PYU8</accession>
<dbReference type="InterPro" id="IPR013517">
    <property type="entry name" value="FG-GAP"/>
</dbReference>